<feature type="domain" description="Response regulatory" evidence="2">
    <location>
        <begin position="4"/>
        <end position="125"/>
    </location>
</feature>
<dbReference type="InterPro" id="IPR052893">
    <property type="entry name" value="TCS_response_regulator"/>
</dbReference>
<dbReference type="Pfam" id="PF00072">
    <property type="entry name" value="Response_reg"/>
    <property type="match status" value="1"/>
</dbReference>
<accession>A0ABZ2YKY6</accession>
<dbReference type="EMBL" id="CP149822">
    <property type="protein sequence ID" value="WZN40405.1"/>
    <property type="molecule type" value="Genomic_DNA"/>
</dbReference>
<evidence type="ECO:0000256" key="1">
    <source>
        <dbReference type="PROSITE-ProRule" id="PRU00169"/>
    </source>
</evidence>
<evidence type="ECO:0000313" key="3">
    <source>
        <dbReference type="EMBL" id="WZN40405.1"/>
    </source>
</evidence>
<organism evidence="3 4">
    <name type="scientific">Chitinophaga pollutisoli</name>
    <dbReference type="NCBI Taxonomy" id="3133966"/>
    <lineage>
        <taxon>Bacteria</taxon>
        <taxon>Pseudomonadati</taxon>
        <taxon>Bacteroidota</taxon>
        <taxon>Chitinophagia</taxon>
        <taxon>Chitinophagales</taxon>
        <taxon>Chitinophagaceae</taxon>
        <taxon>Chitinophaga</taxon>
    </lineage>
</organism>
<dbReference type="RefSeq" id="WP_341835328.1">
    <property type="nucleotide sequence ID" value="NZ_CP149822.1"/>
</dbReference>
<keyword evidence="1" id="KW-0597">Phosphoprotein</keyword>
<gene>
    <name evidence="3" type="ORF">WJU16_20775</name>
</gene>
<evidence type="ECO:0000259" key="2">
    <source>
        <dbReference type="PROSITE" id="PS50110"/>
    </source>
</evidence>
<proteinExistence type="predicted"/>
<reference evidence="4" key="1">
    <citation type="submission" date="2024-03" db="EMBL/GenBank/DDBJ databases">
        <title>Chitinophaga horti sp. nov., isolated from garden soil.</title>
        <authorList>
            <person name="Lee D.S."/>
            <person name="Han D.M."/>
            <person name="Baek J.H."/>
            <person name="Choi D.G."/>
            <person name="Jeon J.H."/>
            <person name="Jeon C.O."/>
        </authorList>
    </citation>
    <scope>NUCLEOTIDE SEQUENCE [LARGE SCALE GENOMIC DNA]</scope>
    <source>
        <strain evidence="4">GPA1</strain>
    </source>
</reference>
<dbReference type="InterPro" id="IPR011006">
    <property type="entry name" value="CheY-like_superfamily"/>
</dbReference>
<dbReference type="Proteomes" id="UP001485459">
    <property type="component" value="Chromosome"/>
</dbReference>
<dbReference type="PANTHER" id="PTHR44520:SF2">
    <property type="entry name" value="RESPONSE REGULATOR RCP1"/>
    <property type="match status" value="1"/>
</dbReference>
<feature type="modified residue" description="4-aspartylphosphate" evidence="1">
    <location>
        <position position="58"/>
    </location>
</feature>
<dbReference type="PROSITE" id="PS50110">
    <property type="entry name" value="RESPONSE_REGULATORY"/>
    <property type="match status" value="1"/>
</dbReference>
<sequence length="147" mass="16556">MRKTILLIDDDLDDTEIFEEALSEINPDILFYKAENGQDALEKLLRKEVGHPDIIFLDVNMPGMNVWHFLTKLKLEAAYNGIPVIMYSTSSAKKDIEIAQDLGAVGFLTKPADFKGLKKALGLLLAQTSPEELRQSVAEIKKMEWYG</sequence>
<dbReference type="InterPro" id="IPR001789">
    <property type="entry name" value="Sig_transdc_resp-reg_receiver"/>
</dbReference>
<dbReference type="SMART" id="SM00448">
    <property type="entry name" value="REC"/>
    <property type="match status" value="1"/>
</dbReference>
<dbReference type="Gene3D" id="3.40.50.2300">
    <property type="match status" value="1"/>
</dbReference>
<protein>
    <submittedName>
        <fullName evidence="3">Response regulator</fullName>
    </submittedName>
</protein>
<dbReference type="PANTHER" id="PTHR44520">
    <property type="entry name" value="RESPONSE REGULATOR RCP1-RELATED"/>
    <property type="match status" value="1"/>
</dbReference>
<evidence type="ECO:0000313" key="4">
    <source>
        <dbReference type="Proteomes" id="UP001485459"/>
    </source>
</evidence>
<dbReference type="SUPFAM" id="SSF52172">
    <property type="entry name" value="CheY-like"/>
    <property type="match status" value="1"/>
</dbReference>
<keyword evidence="4" id="KW-1185">Reference proteome</keyword>
<name>A0ABZ2YKY6_9BACT</name>